<dbReference type="Pfam" id="PF13895">
    <property type="entry name" value="Ig_2"/>
    <property type="match status" value="1"/>
</dbReference>
<dbReference type="InterPro" id="IPR013098">
    <property type="entry name" value="Ig_I-set"/>
</dbReference>
<dbReference type="EnsemblMetazoa" id="XM_022802472">
    <property type="protein sequence ID" value="XP_022658207"/>
    <property type="gene ID" value="LOC111249101"/>
</dbReference>
<dbReference type="GO" id="GO:0030154">
    <property type="term" value="P:cell differentiation"/>
    <property type="evidence" value="ECO:0007669"/>
    <property type="project" value="UniProtKB-ARBA"/>
</dbReference>
<keyword evidence="4" id="KW-1015">Disulfide bond</keyword>
<dbReference type="InterPro" id="IPR036116">
    <property type="entry name" value="FN3_sf"/>
</dbReference>
<dbReference type="SUPFAM" id="SSF49265">
    <property type="entry name" value="Fibronectin type III"/>
    <property type="match status" value="1"/>
</dbReference>
<keyword evidence="5" id="KW-0325">Glycoprotein</keyword>
<dbReference type="OrthoDB" id="5857426at2759"/>
<keyword evidence="7" id="KW-1133">Transmembrane helix</keyword>
<dbReference type="KEGG" id="vde:111249101"/>
<evidence type="ECO:0000259" key="9">
    <source>
        <dbReference type="PROSITE" id="PS50835"/>
    </source>
</evidence>
<dbReference type="InterPro" id="IPR003598">
    <property type="entry name" value="Ig_sub2"/>
</dbReference>
<dbReference type="InterPro" id="IPR051275">
    <property type="entry name" value="Cell_adhesion_signaling"/>
</dbReference>
<accession>A0A7M7JWU6</accession>
<feature type="domain" description="Ig-like" evidence="9">
    <location>
        <begin position="626"/>
        <end position="717"/>
    </location>
</feature>
<feature type="domain" description="Ig-like" evidence="9">
    <location>
        <begin position="153"/>
        <end position="243"/>
    </location>
</feature>
<evidence type="ECO:0000256" key="5">
    <source>
        <dbReference type="ARBA" id="ARBA00023180"/>
    </source>
</evidence>
<dbReference type="Pfam" id="PF07679">
    <property type="entry name" value="I-set"/>
    <property type="match status" value="1"/>
</dbReference>
<dbReference type="SMART" id="SM00060">
    <property type="entry name" value="FN3"/>
    <property type="match status" value="1"/>
</dbReference>
<dbReference type="PROSITE" id="PS50853">
    <property type="entry name" value="FN3"/>
    <property type="match status" value="1"/>
</dbReference>
<dbReference type="EnsemblMetazoa" id="XM_022802471">
    <property type="protein sequence ID" value="XP_022658206"/>
    <property type="gene ID" value="LOC111249101"/>
</dbReference>
<feature type="signal peptide" evidence="8">
    <location>
        <begin position="1"/>
        <end position="15"/>
    </location>
</feature>
<keyword evidence="6" id="KW-0393">Immunoglobulin domain</keyword>
<feature type="transmembrane region" description="Helical" evidence="7">
    <location>
        <begin position="941"/>
        <end position="965"/>
    </location>
</feature>
<evidence type="ECO:0000256" key="8">
    <source>
        <dbReference type="SAM" id="SignalP"/>
    </source>
</evidence>
<dbReference type="GO" id="GO:0098609">
    <property type="term" value="P:cell-cell adhesion"/>
    <property type="evidence" value="ECO:0007669"/>
    <property type="project" value="TreeGrafter"/>
</dbReference>
<keyword evidence="8" id="KW-0732">Signal</keyword>
<evidence type="ECO:0000256" key="3">
    <source>
        <dbReference type="ARBA" id="ARBA00023136"/>
    </source>
</evidence>
<evidence type="ECO:0000313" key="11">
    <source>
        <dbReference type="EnsemblMetazoa" id="XP_022658206"/>
    </source>
</evidence>
<dbReference type="InParanoid" id="A0A7M7JWU6"/>
<organism evidence="11 12">
    <name type="scientific">Varroa destructor</name>
    <name type="common">Honeybee mite</name>
    <dbReference type="NCBI Taxonomy" id="109461"/>
    <lineage>
        <taxon>Eukaryota</taxon>
        <taxon>Metazoa</taxon>
        <taxon>Ecdysozoa</taxon>
        <taxon>Arthropoda</taxon>
        <taxon>Chelicerata</taxon>
        <taxon>Arachnida</taxon>
        <taxon>Acari</taxon>
        <taxon>Parasitiformes</taxon>
        <taxon>Mesostigmata</taxon>
        <taxon>Gamasina</taxon>
        <taxon>Dermanyssoidea</taxon>
        <taxon>Varroidae</taxon>
        <taxon>Varroa</taxon>
    </lineage>
</organism>
<dbReference type="PANTHER" id="PTHR11640">
    <property type="entry name" value="NEPHRIN"/>
    <property type="match status" value="1"/>
</dbReference>
<dbReference type="PROSITE" id="PS50835">
    <property type="entry name" value="IG_LIKE"/>
    <property type="match status" value="7"/>
</dbReference>
<dbReference type="InterPro" id="IPR003961">
    <property type="entry name" value="FN3_dom"/>
</dbReference>
<dbReference type="SMART" id="SM00409">
    <property type="entry name" value="IG"/>
    <property type="match status" value="7"/>
</dbReference>
<feature type="domain" description="Ig-like" evidence="9">
    <location>
        <begin position="524"/>
        <end position="620"/>
    </location>
</feature>
<dbReference type="InterPro" id="IPR007110">
    <property type="entry name" value="Ig-like_dom"/>
</dbReference>
<evidence type="ECO:0000313" key="12">
    <source>
        <dbReference type="Proteomes" id="UP000594260"/>
    </source>
</evidence>
<proteinExistence type="predicted"/>
<feature type="domain" description="Ig-like" evidence="9">
    <location>
        <begin position="250"/>
        <end position="329"/>
    </location>
</feature>
<dbReference type="OMA" id="PFNSKRI"/>
<keyword evidence="2" id="KW-0677">Repeat</keyword>
<dbReference type="GeneID" id="111249101"/>
<feature type="domain" description="Ig-like" evidence="9">
    <location>
        <begin position="430"/>
        <end position="514"/>
    </location>
</feature>
<dbReference type="SMART" id="SM00408">
    <property type="entry name" value="IGc2"/>
    <property type="match status" value="7"/>
</dbReference>
<dbReference type="Proteomes" id="UP000594260">
    <property type="component" value="Unplaced"/>
</dbReference>
<dbReference type="Pfam" id="PF00041">
    <property type="entry name" value="fn3"/>
    <property type="match status" value="1"/>
</dbReference>
<reference evidence="11" key="1">
    <citation type="submission" date="2021-01" db="UniProtKB">
        <authorList>
            <consortium name="EnsemblMetazoa"/>
        </authorList>
    </citation>
    <scope>IDENTIFICATION</scope>
</reference>
<evidence type="ECO:0000259" key="10">
    <source>
        <dbReference type="PROSITE" id="PS50853"/>
    </source>
</evidence>
<comment type="subcellular location">
    <subcellularLocation>
        <location evidence="1">Membrane</location>
        <topology evidence="1">Single-pass type I membrane protein</topology>
    </subcellularLocation>
</comment>
<dbReference type="CDD" id="cd00096">
    <property type="entry name" value="Ig"/>
    <property type="match status" value="3"/>
</dbReference>
<keyword evidence="3 7" id="KW-0472">Membrane</keyword>
<evidence type="ECO:0000256" key="4">
    <source>
        <dbReference type="ARBA" id="ARBA00023157"/>
    </source>
</evidence>
<evidence type="ECO:0000256" key="6">
    <source>
        <dbReference type="ARBA" id="ARBA00023319"/>
    </source>
</evidence>
<dbReference type="GO" id="GO:0050839">
    <property type="term" value="F:cell adhesion molecule binding"/>
    <property type="evidence" value="ECO:0007669"/>
    <property type="project" value="TreeGrafter"/>
</dbReference>
<dbReference type="InterPro" id="IPR013783">
    <property type="entry name" value="Ig-like_fold"/>
</dbReference>
<dbReference type="RefSeq" id="XP_022658206.1">
    <property type="nucleotide sequence ID" value="XM_022802471.1"/>
</dbReference>
<evidence type="ECO:0000256" key="2">
    <source>
        <dbReference type="ARBA" id="ARBA00022737"/>
    </source>
</evidence>
<feature type="chain" id="PRO_5036207250" evidence="8">
    <location>
        <begin position="16"/>
        <end position="1146"/>
    </location>
</feature>
<dbReference type="CDD" id="cd00063">
    <property type="entry name" value="FN3"/>
    <property type="match status" value="1"/>
</dbReference>
<keyword evidence="12" id="KW-1185">Reference proteome</keyword>
<dbReference type="FunCoup" id="A0A7M7JWU6">
    <property type="interactions" value="91"/>
</dbReference>
<dbReference type="Pfam" id="PF13927">
    <property type="entry name" value="Ig_3"/>
    <property type="match status" value="4"/>
</dbReference>
<evidence type="ECO:0000256" key="1">
    <source>
        <dbReference type="ARBA" id="ARBA00004479"/>
    </source>
</evidence>
<dbReference type="GO" id="GO:0009653">
    <property type="term" value="P:anatomical structure morphogenesis"/>
    <property type="evidence" value="ECO:0007669"/>
    <property type="project" value="UniProtKB-ARBA"/>
</dbReference>
<keyword evidence="7" id="KW-0812">Transmembrane</keyword>
<evidence type="ECO:0000256" key="7">
    <source>
        <dbReference type="SAM" id="Phobius"/>
    </source>
</evidence>
<dbReference type="InterPro" id="IPR003599">
    <property type="entry name" value="Ig_sub"/>
</dbReference>
<dbReference type="GO" id="GO:0005911">
    <property type="term" value="C:cell-cell junction"/>
    <property type="evidence" value="ECO:0007669"/>
    <property type="project" value="TreeGrafter"/>
</dbReference>
<dbReference type="PANTHER" id="PTHR11640:SF134">
    <property type="entry name" value="ECHINOID, ISOFORM A-RELATED"/>
    <property type="match status" value="1"/>
</dbReference>
<feature type="domain" description="Ig-like" evidence="9">
    <location>
        <begin position="334"/>
        <end position="408"/>
    </location>
</feature>
<feature type="domain" description="Ig-like" evidence="9">
    <location>
        <begin position="19"/>
        <end position="145"/>
    </location>
</feature>
<dbReference type="SUPFAM" id="SSF48726">
    <property type="entry name" value="Immunoglobulin"/>
    <property type="match status" value="7"/>
</dbReference>
<dbReference type="Gene3D" id="2.60.40.10">
    <property type="entry name" value="Immunoglobulins"/>
    <property type="match status" value="8"/>
</dbReference>
<dbReference type="RefSeq" id="XP_022658207.1">
    <property type="nucleotide sequence ID" value="XM_022802472.1"/>
</dbReference>
<dbReference type="AlphaFoldDB" id="A0A7M7JWU6"/>
<name>A0A7M7JWU6_VARDE</name>
<dbReference type="InterPro" id="IPR036179">
    <property type="entry name" value="Ig-like_dom_sf"/>
</dbReference>
<dbReference type="GO" id="GO:0005886">
    <property type="term" value="C:plasma membrane"/>
    <property type="evidence" value="ECO:0007669"/>
    <property type="project" value="TreeGrafter"/>
</dbReference>
<protein>
    <submittedName>
        <fullName evidence="11">Uncharacterized protein</fullName>
    </submittedName>
</protein>
<sequence length="1146" mass="128071">MLILALGTVLYATLAVTSPGTCIARVARILQRRLFRNICYFVNSLEEHDLREGDNVVLECPRINKYTPERNAVLFWTRKLSGQTTSNAAVGDTSLETGYTVTLEEDMYKLEIDDTRYERDDGVFRCEAREKGTGKIMYAKEHRVTILMAPGEPKIRPSPLLTEEGKTYNLTCSSVGGSPDPDIMWVKDGQEVPSELKQGGQRDNPTKAILTVIPTKNDDRAQYTCMVRSRALPSGTHLDSKVTLRVSYAPKVSVGEEVLRVMQGENAVLNCKADANPEVRNIKWYRGKQLVSNSGSHVLKAVTPDDSNEYTCIAQNGVLPDGQATVRLDVLYGPRVRVPSEREANENDRVMVICEVESNPEPSRIYWIREGDDFRQEGPVLNIEPAMPRDTGLYFCVAEVAMVPSTMSRQNFESKVVGNATLQLNVKHAPGDTRILPVQPIAVVNKAFTLECTSDPKGYPQPSYRWWREGSKHTVLSELPNYTIVNVHQSHEGTYYCQPSNRLGEGTIAKIDLQVNEAATITKPLRSQNVHRTGDTTQQMTCHAKGKPKPYVRWTHNGQNISAADQRFSVATNEKAESNKAVTVSSSLTFVEPLTANERGKYACHFSNGFGDEATSEMILRVEHSPEVRHTYNRVAFDIGDNAILECRMQAYPEPTFEWMYRGRILDSYKQYSTNRTDNGDDIYTGLLSIAKIKEEDYGDYTCRAYNQVGQDKKTIIKLVKKSQPDRPTDVTAMDIQSDRVTLVWKPGFNGGYRDTQFVVNFVDANNEQREKNESCHQSNPCTVSGLEPLARYTFKVLASNPRGFSEYSEPAHVLTKLALKEMPRPVMAQYDSTNGMVYISMNDLPHQASLEHFAIRLEARIRGEENWQMLREGIPVDSSQSQVEVDASADQIDPNQLSDVRVMVCLQSNLTWCGDARLAEPFNHENWISTQAANSSLSTISMIVTICVGLGLFCVVLVLLCCCWKRHSSSQQTEKKDYNAQLNSTIASTQPPCYFDTMTKSGIVETAMDEPVKSNGAVPGAEQPVNGGFAHAHPQYLDHDPMYGTMMNTNDYYIGKQDAYSPYDPNPGYFAYPGDHGLAENGMHYDVSGLPNPYGTTDDLVHGHYLGHTPNPMGGQHADQQVNCNESVDSVQTNGQRRVVREIIV</sequence>
<feature type="domain" description="Fibronectin type-III" evidence="10">
    <location>
        <begin position="727"/>
        <end position="819"/>
    </location>
</feature>